<gene>
    <name evidence="1" type="ORF">SAMN02745154_00328</name>
</gene>
<dbReference type="Proteomes" id="UP000190389">
    <property type="component" value="Unassembled WGS sequence"/>
</dbReference>
<dbReference type="AlphaFoldDB" id="A0A1T4L4V6"/>
<reference evidence="2" key="1">
    <citation type="submission" date="2017-02" db="EMBL/GenBank/DDBJ databases">
        <authorList>
            <person name="Varghese N."/>
            <person name="Submissions S."/>
        </authorList>
    </citation>
    <scope>NUCLEOTIDE SEQUENCE [LARGE SCALE GENOMIC DNA]</scope>
    <source>
        <strain evidence="2">ATCC 27862</strain>
    </source>
</reference>
<evidence type="ECO:0000313" key="2">
    <source>
        <dbReference type="Proteomes" id="UP000190389"/>
    </source>
</evidence>
<organism evidence="1 2">
    <name type="scientific">Mycoplasmopsis verecunda</name>
    <dbReference type="NCBI Taxonomy" id="171291"/>
    <lineage>
        <taxon>Bacteria</taxon>
        <taxon>Bacillati</taxon>
        <taxon>Mycoplasmatota</taxon>
        <taxon>Mycoplasmoidales</taxon>
        <taxon>Metamycoplasmataceae</taxon>
        <taxon>Mycoplasmopsis</taxon>
    </lineage>
</organism>
<accession>A0A1T4L4V6</accession>
<dbReference type="OrthoDB" id="403602at2"/>
<name>A0A1T4L4V6_9BACT</name>
<keyword evidence="2" id="KW-1185">Reference proteome</keyword>
<proteinExistence type="predicted"/>
<dbReference type="RefSeq" id="WP_143826116.1">
    <property type="nucleotide sequence ID" value="NZ_FUXF01000008.1"/>
</dbReference>
<feature type="non-terminal residue" evidence="1">
    <location>
        <position position="60"/>
    </location>
</feature>
<evidence type="ECO:0000313" key="1">
    <source>
        <dbReference type="EMBL" id="SJZ49752.1"/>
    </source>
</evidence>
<protein>
    <submittedName>
        <fullName evidence="1">Uncharacterized protein</fullName>
    </submittedName>
</protein>
<sequence length="60" mass="6810">MESKAKLHIMKSKNKDKIYLSVCKTLGFGKGYKRIVGLGYLEELEKLNPNALDILKQNAK</sequence>
<dbReference type="EMBL" id="FUXF01000008">
    <property type="protein sequence ID" value="SJZ49752.1"/>
    <property type="molecule type" value="Genomic_DNA"/>
</dbReference>